<sequence length="74" mass="8274">MAPAIDENMSEPVPAMTRAVKVDAFNSCSAYRFKEMCIALTHSSLGFSPCSRCRKWPPMLSSSVCTSIMWPLWL</sequence>
<dbReference type="EMBL" id="CADIJQ010000001">
    <property type="protein sequence ID" value="CAB3664266.1"/>
    <property type="molecule type" value="Genomic_DNA"/>
</dbReference>
<accession>A0A6S6Z7F1</accession>
<gene>
    <name evidence="1" type="ORF">LMG3441_00728</name>
</gene>
<dbReference type="AlphaFoldDB" id="A0A6S6Z7F1"/>
<evidence type="ECO:0000313" key="1">
    <source>
        <dbReference type="EMBL" id="CAB3664266.1"/>
    </source>
</evidence>
<name>A0A6S6Z7F1_9BURK</name>
<dbReference type="Proteomes" id="UP000494269">
    <property type="component" value="Unassembled WGS sequence"/>
</dbReference>
<reference evidence="1 2" key="1">
    <citation type="submission" date="2020-04" db="EMBL/GenBank/DDBJ databases">
        <authorList>
            <person name="De Canck E."/>
        </authorList>
    </citation>
    <scope>NUCLEOTIDE SEQUENCE [LARGE SCALE GENOMIC DNA]</scope>
    <source>
        <strain evidence="1 2">LMG 3441</strain>
    </source>
</reference>
<proteinExistence type="predicted"/>
<keyword evidence="2" id="KW-1185">Reference proteome</keyword>
<evidence type="ECO:0000313" key="2">
    <source>
        <dbReference type="Proteomes" id="UP000494269"/>
    </source>
</evidence>
<organism evidence="1 2">
    <name type="scientific">Achromobacter kerstersii</name>
    <dbReference type="NCBI Taxonomy" id="1353890"/>
    <lineage>
        <taxon>Bacteria</taxon>
        <taxon>Pseudomonadati</taxon>
        <taxon>Pseudomonadota</taxon>
        <taxon>Betaproteobacteria</taxon>
        <taxon>Burkholderiales</taxon>
        <taxon>Alcaligenaceae</taxon>
        <taxon>Achromobacter</taxon>
    </lineage>
</organism>
<protein>
    <submittedName>
        <fullName evidence="1">Uncharacterized protein</fullName>
    </submittedName>
</protein>